<name>A0A0G0BKY2_UNCC3</name>
<keyword evidence="2" id="KW-0812">Transmembrane</keyword>
<dbReference type="AlphaFoldDB" id="A0A0G0BKY2"/>
<feature type="transmembrane region" description="Helical" evidence="2">
    <location>
        <begin position="101"/>
        <end position="121"/>
    </location>
</feature>
<feature type="compositionally biased region" description="Polar residues" evidence="1">
    <location>
        <begin position="332"/>
        <end position="341"/>
    </location>
</feature>
<keyword evidence="3" id="KW-0732">Signal</keyword>
<gene>
    <name evidence="4" type="ORF">UR67_C0001G0048</name>
</gene>
<feature type="transmembrane region" description="Helical" evidence="2">
    <location>
        <begin position="201"/>
        <end position="221"/>
    </location>
</feature>
<evidence type="ECO:0000256" key="3">
    <source>
        <dbReference type="SAM" id="SignalP"/>
    </source>
</evidence>
<feature type="compositionally biased region" description="Low complexity" evidence="1">
    <location>
        <begin position="357"/>
        <end position="371"/>
    </location>
</feature>
<feature type="transmembrane region" description="Helical" evidence="2">
    <location>
        <begin position="63"/>
        <end position="89"/>
    </location>
</feature>
<feature type="transmembrane region" description="Helical" evidence="2">
    <location>
        <begin position="233"/>
        <end position="255"/>
    </location>
</feature>
<evidence type="ECO:0000313" key="4">
    <source>
        <dbReference type="EMBL" id="KKP70139.1"/>
    </source>
</evidence>
<keyword evidence="2" id="KW-0472">Membrane</keyword>
<dbReference type="EMBL" id="LBQB01000001">
    <property type="protein sequence ID" value="KKP70139.1"/>
    <property type="molecule type" value="Genomic_DNA"/>
</dbReference>
<feature type="chain" id="PRO_5002531224" evidence="3">
    <location>
        <begin position="26"/>
        <end position="496"/>
    </location>
</feature>
<comment type="caution">
    <text evidence="4">The sequence shown here is derived from an EMBL/GenBank/DDBJ whole genome shotgun (WGS) entry which is preliminary data.</text>
</comment>
<dbReference type="PROSITE" id="PS51257">
    <property type="entry name" value="PROKAR_LIPOPROTEIN"/>
    <property type="match status" value="1"/>
</dbReference>
<dbReference type="Proteomes" id="UP000034581">
    <property type="component" value="Unassembled WGS sequence"/>
</dbReference>
<evidence type="ECO:0000313" key="5">
    <source>
        <dbReference type="Proteomes" id="UP000034581"/>
    </source>
</evidence>
<accession>A0A0G0BKY2</accession>
<evidence type="ECO:0000256" key="1">
    <source>
        <dbReference type="SAM" id="MobiDB-lite"/>
    </source>
</evidence>
<proteinExistence type="predicted"/>
<keyword evidence="2" id="KW-1133">Transmembrane helix</keyword>
<feature type="region of interest" description="Disordered" evidence="1">
    <location>
        <begin position="293"/>
        <end position="397"/>
    </location>
</feature>
<sequence length="496" mass="53472">MKKTKLVLRLSGVVLLSTLLTGCSAAGELIDQVETFVNGVIDFENKAWINVSSIQQIFDSNPVLVWGMLAIGLGLFLIFCLNVIVSAVKRENVPEAIAKRHWFWLEMMFVLPAPFVTYTMADEIGKLLWQVFGIGPDLARRAMGFTVDWLSLNTSVDFMSFVGIPLTYGYLAGHLAYEILLAIAPIILIPMAIFRKSLKPIMAWFTAFGLFLLMDLSWGLMMQLLAANMNQPGSTYAFLMGALLIFPIIAGLTVIKSMLPEDEDGHDHSWWDDKAETLWEGFQTWILSRHKDKDPDIKVSNPNAPAPKPGQRQLPTGQTNGGGNGGHGGNGKTPSPSTSESEIVEGEFRPVNDGSDGKPIITPAPTTGIPTDGDDSQTGKETLPNADPNVLPENTPAPEERYFASEDIVGPDGTVYARAGSQVYPEISGDDVSVNGVPTKVEQRNVNGELLGEIGYIAGATAATALGAPEAAPIAGSIAEEAVVHYVETHTSGEES</sequence>
<reference evidence="4 5" key="1">
    <citation type="journal article" date="2015" name="Nature">
        <title>rRNA introns, odd ribosomes, and small enigmatic genomes across a large radiation of phyla.</title>
        <authorList>
            <person name="Brown C.T."/>
            <person name="Hug L.A."/>
            <person name="Thomas B.C."/>
            <person name="Sharon I."/>
            <person name="Castelle C.J."/>
            <person name="Singh A."/>
            <person name="Wilkins M.J."/>
            <person name="Williams K.H."/>
            <person name="Banfield J.F."/>
        </authorList>
    </citation>
    <scope>NUCLEOTIDE SEQUENCE [LARGE SCALE GENOMIC DNA]</scope>
</reference>
<organism evidence="4 5">
    <name type="scientific">candidate division CPR3 bacterium GW2011_GWF2_35_18</name>
    <dbReference type="NCBI Taxonomy" id="1618350"/>
    <lineage>
        <taxon>Bacteria</taxon>
        <taxon>Bacteria division CPR3</taxon>
    </lineage>
</organism>
<feature type="transmembrane region" description="Helical" evidence="2">
    <location>
        <begin position="175"/>
        <end position="194"/>
    </location>
</feature>
<feature type="signal peptide" evidence="3">
    <location>
        <begin position="1"/>
        <end position="25"/>
    </location>
</feature>
<feature type="compositionally biased region" description="Gly residues" evidence="1">
    <location>
        <begin position="319"/>
        <end position="331"/>
    </location>
</feature>
<protein>
    <submittedName>
        <fullName evidence="4">Uncharacterized protein</fullName>
    </submittedName>
</protein>
<evidence type="ECO:0000256" key="2">
    <source>
        <dbReference type="SAM" id="Phobius"/>
    </source>
</evidence>